<dbReference type="Proteomes" id="UP000807115">
    <property type="component" value="Chromosome 1"/>
</dbReference>
<protein>
    <submittedName>
        <fullName evidence="2">Uncharacterized protein</fullName>
    </submittedName>
</protein>
<evidence type="ECO:0000313" key="2">
    <source>
        <dbReference type="EMBL" id="KAG0547177.1"/>
    </source>
</evidence>
<sequence length="160" mass="17257">MHEQYPSSSFTSTVPPTWPMSWLAPACDAMRPRPTASRPHSPTIHPSKRDQTGRAATRVSPARWQQASSSGHAMLWPGPPTPGPRTPQPHAPAAPRQRGHRKESSPRPAGPPPRPHLSAGPRPLTHPASMSPPPWDPPAIGGSATCHGWHELRRGARQAS</sequence>
<feature type="compositionally biased region" description="Low complexity" evidence="1">
    <location>
        <begin position="1"/>
        <end position="15"/>
    </location>
</feature>
<reference evidence="2" key="1">
    <citation type="journal article" date="2019" name="BMC Genomics">
        <title>A new reference genome for Sorghum bicolor reveals high levels of sequence similarity between sweet and grain genotypes: implications for the genetics of sugar metabolism.</title>
        <authorList>
            <person name="Cooper E.A."/>
            <person name="Brenton Z.W."/>
            <person name="Flinn B.S."/>
            <person name="Jenkins J."/>
            <person name="Shu S."/>
            <person name="Flowers D."/>
            <person name="Luo F."/>
            <person name="Wang Y."/>
            <person name="Xia P."/>
            <person name="Barry K."/>
            <person name="Daum C."/>
            <person name="Lipzen A."/>
            <person name="Yoshinaga Y."/>
            <person name="Schmutz J."/>
            <person name="Saski C."/>
            <person name="Vermerris W."/>
            <person name="Kresovich S."/>
        </authorList>
    </citation>
    <scope>NUCLEOTIDE SEQUENCE</scope>
</reference>
<dbReference type="EMBL" id="CM027680">
    <property type="protein sequence ID" value="KAG0547177.1"/>
    <property type="molecule type" value="Genomic_DNA"/>
</dbReference>
<name>A0A921RXR2_SORBI</name>
<organism evidence="2 3">
    <name type="scientific">Sorghum bicolor</name>
    <name type="common">Sorghum</name>
    <name type="synonym">Sorghum vulgare</name>
    <dbReference type="NCBI Taxonomy" id="4558"/>
    <lineage>
        <taxon>Eukaryota</taxon>
        <taxon>Viridiplantae</taxon>
        <taxon>Streptophyta</taxon>
        <taxon>Embryophyta</taxon>
        <taxon>Tracheophyta</taxon>
        <taxon>Spermatophyta</taxon>
        <taxon>Magnoliopsida</taxon>
        <taxon>Liliopsida</taxon>
        <taxon>Poales</taxon>
        <taxon>Poaceae</taxon>
        <taxon>PACMAD clade</taxon>
        <taxon>Panicoideae</taxon>
        <taxon>Andropogonodae</taxon>
        <taxon>Andropogoneae</taxon>
        <taxon>Sorghinae</taxon>
        <taxon>Sorghum</taxon>
    </lineage>
</organism>
<dbReference type="AlphaFoldDB" id="A0A921RXR2"/>
<reference evidence="2" key="2">
    <citation type="submission" date="2020-10" db="EMBL/GenBank/DDBJ databases">
        <authorList>
            <person name="Cooper E.A."/>
            <person name="Brenton Z.W."/>
            <person name="Flinn B.S."/>
            <person name="Jenkins J."/>
            <person name="Shu S."/>
            <person name="Flowers D."/>
            <person name="Luo F."/>
            <person name="Wang Y."/>
            <person name="Xia P."/>
            <person name="Barry K."/>
            <person name="Daum C."/>
            <person name="Lipzen A."/>
            <person name="Yoshinaga Y."/>
            <person name="Schmutz J."/>
            <person name="Saski C."/>
            <person name="Vermerris W."/>
            <person name="Kresovich S."/>
        </authorList>
    </citation>
    <scope>NUCLEOTIDE SEQUENCE</scope>
</reference>
<proteinExistence type="predicted"/>
<feature type="compositionally biased region" description="Pro residues" evidence="1">
    <location>
        <begin position="77"/>
        <end position="92"/>
    </location>
</feature>
<evidence type="ECO:0000256" key="1">
    <source>
        <dbReference type="SAM" id="MobiDB-lite"/>
    </source>
</evidence>
<comment type="caution">
    <text evidence="2">The sequence shown here is derived from an EMBL/GenBank/DDBJ whole genome shotgun (WGS) entry which is preliminary data.</text>
</comment>
<accession>A0A921RXR2</accession>
<gene>
    <name evidence="2" type="ORF">BDA96_01G057100</name>
</gene>
<feature type="region of interest" description="Disordered" evidence="1">
    <location>
        <begin position="1"/>
        <end position="146"/>
    </location>
</feature>
<evidence type="ECO:0000313" key="3">
    <source>
        <dbReference type="Proteomes" id="UP000807115"/>
    </source>
</evidence>